<accession>A0A0N4X9A2</accession>
<organism evidence="3">
    <name type="scientific">Haemonchus placei</name>
    <name type="common">Barber's pole worm</name>
    <dbReference type="NCBI Taxonomy" id="6290"/>
    <lineage>
        <taxon>Eukaryota</taxon>
        <taxon>Metazoa</taxon>
        <taxon>Ecdysozoa</taxon>
        <taxon>Nematoda</taxon>
        <taxon>Chromadorea</taxon>
        <taxon>Rhabditida</taxon>
        <taxon>Rhabditina</taxon>
        <taxon>Rhabditomorpha</taxon>
        <taxon>Strongyloidea</taxon>
        <taxon>Trichostrongylidae</taxon>
        <taxon>Haemonchus</taxon>
    </lineage>
</organism>
<gene>
    <name evidence="1" type="ORF">HPLM_LOCUS20935</name>
</gene>
<evidence type="ECO:0000313" key="3">
    <source>
        <dbReference type="WBParaSite" id="HPLM_0002094401-mRNA-1"/>
    </source>
</evidence>
<sequence>MMGGKECKLPSGMHVIDTKFGCMLSGRQTTQKLEGNCDVQQVHEEVDTRDNYWRMESSGIDVNTGPEKVEKQIIEEKVIKRFKETRVRKDDGHHVRLPLKGQHPRLPNNKSIAMARLKSLLKQYNHQHQLLQ</sequence>
<dbReference type="Proteomes" id="UP000268014">
    <property type="component" value="Unassembled WGS sequence"/>
</dbReference>
<evidence type="ECO:0000313" key="1">
    <source>
        <dbReference type="EMBL" id="VDO86854.1"/>
    </source>
</evidence>
<dbReference type="AlphaFoldDB" id="A0A0N4X9A2"/>
<protein>
    <submittedName>
        <fullName evidence="1 3">Uncharacterized protein</fullName>
    </submittedName>
</protein>
<dbReference type="EMBL" id="UZAF01022733">
    <property type="protein sequence ID" value="VDO86854.1"/>
    <property type="molecule type" value="Genomic_DNA"/>
</dbReference>
<name>A0A0N4X9A2_HAEPC</name>
<dbReference type="STRING" id="6290.A0A0N4X9A2"/>
<dbReference type="OrthoDB" id="5865305at2759"/>
<dbReference type="WBParaSite" id="HPLM_0002094401-mRNA-1">
    <property type="protein sequence ID" value="HPLM_0002094401-mRNA-1"/>
    <property type="gene ID" value="HPLM_0002094401"/>
</dbReference>
<dbReference type="OMA" id="WENDITR"/>
<proteinExistence type="predicted"/>
<reference evidence="1 2" key="2">
    <citation type="submission" date="2018-11" db="EMBL/GenBank/DDBJ databases">
        <authorList>
            <consortium name="Pathogen Informatics"/>
        </authorList>
    </citation>
    <scope>NUCLEOTIDE SEQUENCE [LARGE SCALE GENOMIC DNA]</scope>
    <source>
        <strain evidence="1 2">MHpl1</strain>
    </source>
</reference>
<evidence type="ECO:0000313" key="2">
    <source>
        <dbReference type="Proteomes" id="UP000268014"/>
    </source>
</evidence>
<keyword evidence="2" id="KW-1185">Reference proteome</keyword>
<reference evidence="3" key="1">
    <citation type="submission" date="2017-02" db="UniProtKB">
        <authorList>
            <consortium name="WormBaseParasite"/>
        </authorList>
    </citation>
    <scope>IDENTIFICATION</scope>
</reference>